<dbReference type="RefSeq" id="WP_111362655.1">
    <property type="nucleotide sequence ID" value="NZ_VINQ01000003.1"/>
</dbReference>
<dbReference type="Gene3D" id="3.40.50.720">
    <property type="entry name" value="NAD(P)-binding Rossmann-like Domain"/>
    <property type="match status" value="1"/>
</dbReference>
<evidence type="ECO:0000256" key="2">
    <source>
        <dbReference type="PIRSR" id="PIRSR000105-1"/>
    </source>
</evidence>
<proteinExistence type="predicted"/>
<dbReference type="InterPro" id="IPR006108">
    <property type="entry name" value="3HC_DH_C"/>
</dbReference>
<dbReference type="AlphaFoldDB" id="A0A5A9ZKS6"/>
<dbReference type="Gene3D" id="1.10.1040.10">
    <property type="entry name" value="N-(1-d-carboxylethyl)-l-norvaline Dehydrogenase, domain 2"/>
    <property type="match status" value="1"/>
</dbReference>
<dbReference type="SUPFAM" id="SSF51735">
    <property type="entry name" value="NAD(P)-binding Rossmann-fold domains"/>
    <property type="match status" value="1"/>
</dbReference>
<accession>A0A5A9ZKS6</accession>
<evidence type="ECO:0000313" key="6">
    <source>
        <dbReference type="Proteomes" id="UP000325291"/>
    </source>
</evidence>
<protein>
    <submittedName>
        <fullName evidence="5">3-hydroxybutyryl-CoA dehydrogenase</fullName>
    </submittedName>
</protein>
<dbReference type="Proteomes" id="UP000325291">
    <property type="component" value="Unassembled WGS sequence"/>
</dbReference>
<gene>
    <name evidence="5" type="ORF">FLO80_05935</name>
</gene>
<dbReference type="PIRSF" id="PIRSF000105">
    <property type="entry name" value="HCDH"/>
    <property type="match status" value="1"/>
</dbReference>
<dbReference type="InterPro" id="IPR022694">
    <property type="entry name" value="3-OHacyl-CoA_DH"/>
</dbReference>
<keyword evidence="1" id="KW-0560">Oxidoreductase</keyword>
<dbReference type="GO" id="GO:0016616">
    <property type="term" value="F:oxidoreductase activity, acting on the CH-OH group of donors, NAD or NADP as acceptor"/>
    <property type="evidence" value="ECO:0007669"/>
    <property type="project" value="InterPro"/>
</dbReference>
<dbReference type="GO" id="GO:0006631">
    <property type="term" value="P:fatty acid metabolic process"/>
    <property type="evidence" value="ECO:0007669"/>
    <property type="project" value="InterPro"/>
</dbReference>
<sequence length="313" mass="33046">MQINAITIVGGGLIGASWAALFLAHGARVTVQDVAQDFEARVTKEVGRAWPDLVALGMAHGDAPLDRLRFASDTAQACAGADFIQECGPDRINVKRDLIAQIEAGAKPDAVIASSTSSLLASDIQNGAAHPERIVVAHPFNPPHLIPLVELVPGRQTGAQAMAVARTFYAGIGREVVELKRDEVGHVANRLSSALFREAVHIVAEGIASAEDVDRAVMHGPGLRWALMGPYLTYHLGGGAGGFRHYIEHLGPTQAARWAELGDPKLDPETVGKLIAGVDDLVAGLGDTDPAARRDAGLIGLLELKRRIDGDQS</sequence>
<feature type="domain" description="3-hydroxyacyl-CoA dehydrogenase NAD binding" evidence="4">
    <location>
        <begin position="6"/>
        <end position="180"/>
    </location>
</feature>
<dbReference type="InterPro" id="IPR008927">
    <property type="entry name" value="6-PGluconate_DH-like_C_sf"/>
</dbReference>
<dbReference type="Pfam" id="PF02737">
    <property type="entry name" value="3HCDH_N"/>
    <property type="match status" value="1"/>
</dbReference>
<dbReference type="EMBL" id="VINQ01000003">
    <property type="protein sequence ID" value="KAA0917575.1"/>
    <property type="molecule type" value="Genomic_DNA"/>
</dbReference>
<dbReference type="InterPro" id="IPR006176">
    <property type="entry name" value="3-OHacyl-CoA_DH_NAD-bd"/>
</dbReference>
<feature type="domain" description="3-hydroxyacyl-CoA dehydrogenase C-terminal" evidence="3">
    <location>
        <begin position="185"/>
        <end position="256"/>
    </location>
</feature>
<dbReference type="PANTHER" id="PTHR48075">
    <property type="entry name" value="3-HYDROXYACYL-COA DEHYDROGENASE FAMILY PROTEIN"/>
    <property type="match status" value="1"/>
</dbReference>
<evidence type="ECO:0000313" key="5">
    <source>
        <dbReference type="EMBL" id="KAA0917575.1"/>
    </source>
</evidence>
<keyword evidence="6" id="KW-1185">Reference proteome</keyword>
<dbReference type="SUPFAM" id="SSF48179">
    <property type="entry name" value="6-phosphogluconate dehydrogenase C-terminal domain-like"/>
    <property type="match status" value="1"/>
</dbReference>
<dbReference type="GO" id="GO:0070403">
    <property type="term" value="F:NAD+ binding"/>
    <property type="evidence" value="ECO:0007669"/>
    <property type="project" value="InterPro"/>
</dbReference>
<dbReference type="InterPro" id="IPR013328">
    <property type="entry name" value="6PGD_dom2"/>
</dbReference>
<reference evidence="5 6" key="1">
    <citation type="submission" date="2019-07" db="EMBL/GenBank/DDBJ databases">
        <title>Aquicoccus porphyridii gen. nov., sp. nov., isolated from a small marine red alga, Porphyridium marinum.</title>
        <authorList>
            <person name="Liu L."/>
        </authorList>
    </citation>
    <scope>NUCLEOTIDE SEQUENCE [LARGE SCALE GENOMIC DNA]</scope>
    <source>
        <strain evidence="5 6">L1 8-17</strain>
    </source>
</reference>
<dbReference type="PANTHER" id="PTHR48075:SF5">
    <property type="entry name" value="3-HYDROXYBUTYRYL-COA DEHYDROGENASE"/>
    <property type="match status" value="1"/>
</dbReference>
<organism evidence="5 6">
    <name type="scientific">Aquicoccus porphyridii</name>
    <dbReference type="NCBI Taxonomy" id="1852029"/>
    <lineage>
        <taxon>Bacteria</taxon>
        <taxon>Pseudomonadati</taxon>
        <taxon>Pseudomonadota</taxon>
        <taxon>Alphaproteobacteria</taxon>
        <taxon>Rhodobacterales</taxon>
        <taxon>Paracoccaceae</taxon>
        <taxon>Aquicoccus</taxon>
    </lineage>
</organism>
<dbReference type="InterPro" id="IPR036291">
    <property type="entry name" value="NAD(P)-bd_dom_sf"/>
</dbReference>
<evidence type="ECO:0000256" key="1">
    <source>
        <dbReference type="ARBA" id="ARBA00023002"/>
    </source>
</evidence>
<name>A0A5A9ZKS6_9RHOB</name>
<comment type="caution">
    <text evidence="5">The sequence shown here is derived from an EMBL/GenBank/DDBJ whole genome shotgun (WGS) entry which is preliminary data.</text>
</comment>
<evidence type="ECO:0000259" key="4">
    <source>
        <dbReference type="Pfam" id="PF02737"/>
    </source>
</evidence>
<evidence type="ECO:0000259" key="3">
    <source>
        <dbReference type="Pfam" id="PF00725"/>
    </source>
</evidence>
<dbReference type="Pfam" id="PF00725">
    <property type="entry name" value="3HCDH"/>
    <property type="match status" value="1"/>
</dbReference>
<feature type="site" description="Important for catalytic activity" evidence="2">
    <location>
        <position position="138"/>
    </location>
</feature>